<feature type="domain" description="Methyltransferase" evidence="3">
    <location>
        <begin position="36"/>
        <end position="125"/>
    </location>
</feature>
<dbReference type="GO" id="GO:0032259">
    <property type="term" value="P:methylation"/>
    <property type="evidence" value="ECO:0007669"/>
    <property type="project" value="UniProtKB-KW"/>
</dbReference>
<dbReference type="SUPFAM" id="SSF53335">
    <property type="entry name" value="S-adenosyl-L-methionine-dependent methyltransferases"/>
    <property type="match status" value="1"/>
</dbReference>
<dbReference type="AlphaFoldDB" id="A0AAE3E5G1"/>
<dbReference type="EMBL" id="JAJEQN010000028">
    <property type="protein sequence ID" value="MCC2222155.1"/>
    <property type="molecule type" value="Genomic_DNA"/>
</dbReference>
<dbReference type="Pfam" id="PF13649">
    <property type="entry name" value="Methyltransf_25"/>
    <property type="match status" value="1"/>
</dbReference>
<dbReference type="Proteomes" id="UP001198200">
    <property type="component" value="Unassembled WGS sequence"/>
</dbReference>
<keyword evidence="2" id="KW-0808">Transferase</keyword>
<gene>
    <name evidence="4" type="ORF">LKD48_10985</name>
</gene>
<evidence type="ECO:0000313" key="5">
    <source>
        <dbReference type="Proteomes" id="UP001198200"/>
    </source>
</evidence>
<organism evidence="4 5">
    <name type="scientific">Anthropogastromicrobium aceti</name>
    <dbReference type="NCBI Taxonomy" id="2981768"/>
    <lineage>
        <taxon>Bacteria</taxon>
        <taxon>Bacillati</taxon>
        <taxon>Bacillota</taxon>
        <taxon>Clostridia</taxon>
        <taxon>Lachnospirales</taxon>
        <taxon>Lachnospiraceae</taxon>
        <taxon>Anthropogastromicrobium</taxon>
    </lineage>
</organism>
<dbReference type="GO" id="GO:0008168">
    <property type="term" value="F:methyltransferase activity"/>
    <property type="evidence" value="ECO:0007669"/>
    <property type="project" value="UniProtKB-KW"/>
</dbReference>
<dbReference type="PANTHER" id="PTHR43861:SF1">
    <property type="entry name" value="TRANS-ACONITATE 2-METHYLTRANSFERASE"/>
    <property type="match status" value="1"/>
</dbReference>
<proteinExistence type="predicted"/>
<sequence>MNINWDAKGYKENFSFVHEYGEDVVSLLKSPKGAAVLDLGCGNGALSVKLLEKGYKVIGMDASEAMLEIAKAQYPHMTFLQGDACSFHLKEPLDAIFSNAVFHWIDASMHPHMLCHLAGQLKTGGELVCEFGGNGCAETVHAALERAFAKRGLVYPRVFYFPTIGEYAPLLEEAGFRVEYAVLFDRPTKQKTEDGFKDWVNMFDKAPFEGMDEALKDEIIAEAEAESKEKLYHDGSWYIDYVRIRFRAVKY</sequence>
<accession>A0AAE3E5G1</accession>
<dbReference type="InterPro" id="IPR041698">
    <property type="entry name" value="Methyltransf_25"/>
</dbReference>
<evidence type="ECO:0000256" key="1">
    <source>
        <dbReference type="ARBA" id="ARBA00022603"/>
    </source>
</evidence>
<name>A0AAE3E5G1_9FIRM</name>
<dbReference type="InterPro" id="IPR029063">
    <property type="entry name" value="SAM-dependent_MTases_sf"/>
</dbReference>
<comment type="caution">
    <text evidence="4">The sequence shown here is derived from an EMBL/GenBank/DDBJ whole genome shotgun (WGS) entry which is preliminary data.</text>
</comment>
<dbReference type="CDD" id="cd02440">
    <property type="entry name" value="AdoMet_MTases"/>
    <property type="match status" value="1"/>
</dbReference>
<reference evidence="4 5" key="1">
    <citation type="submission" date="2021-10" db="EMBL/GenBank/DDBJ databases">
        <title>Anaerobic single-cell dispensing facilitates the cultivation of human gut bacteria.</title>
        <authorList>
            <person name="Afrizal A."/>
        </authorList>
    </citation>
    <scope>NUCLEOTIDE SEQUENCE [LARGE SCALE GENOMIC DNA]</scope>
    <source>
        <strain evidence="4 5">CLA-AA-H224</strain>
    </source>
</reference>
<evidence type="ECO:0000259" key="3">
    <source>
        <dbReference type="Pfam" id="PF13649"/>
    </source>
</evidence>
<protein>
    <submittedName>
        <fullName evidence="4">Methyltransferase domain-containing protein</fullName>
    </submittedName>
</protein>
<evidence type="ECO:0000256" key="2">
    <source>
        <dbReference type="ARBA" id="ARBA00022679"/>
    </source>
</evidence>
<evidence type="ECO:0000313" key="4">
    <source>
        <dbReference type="EMBL" id="MCC2222155.1"/>
    </source>
</evidence>
<dbReference type="PANTHER" id="PTHR43861">
    <property type="entry name" value="TRANS-ACONITATE 2-METHYLTRANSFERASE-RELATED"/>
    <property type="match status" value="1"/>
</dbReference>
<dbReference type="RefSeq" id="WP_227102111.1">
    <property type="nucleotide sequence ID" value="NZ_JAJEQN010000028.1"/>
</dbReference>
<keyword evidence="1 4" id="KW-0489">Methyltransferase</keyword>
<dbReference type="Gene3D" id="3.40.50.150">
    <property type="entry name" value="Vaccinia Virus protein VP39"/>
    <property type="match status" value="1"/>
</dbReference>
<keyword evidence="5" id="KW-1185">Reference proteome</keyword>